<sequence>GAKVLACTSTNKAIDSLVSKFEAAGVEEMLTVGSAERMGEASRRYLMSARLSRDTTVNKAEDALAAATNRRECCEEDVDALKKPKKPKKEKGGQENNRGFVERQLGKIKADKKEAKKTPGVVRLKGIIGFTAESCTNAELVAAAQIYLTMPADEDDAATYEARAAAKKLLKEAAKAEEELQVKVDKLKAKAAQRIFRRARIVVLQPQRTCECKRCQRANTEGDLLRGELLGGERH</sequence>
<evidence type="ECO:0000256" key="1">
    <source>
        <dbReference type="SAM" id="Coils"/>
    </source>
</evidence>
<keyword evidence="4" id="KW-1185">Reference proteome</keyword>
<organism evidence="3 4">
    <name type="scientific">Cymbomonas tetramitiformis</name>
    <dbReference type="NCBI Taxonomy" id="36881"/>
    <lineage>
        <taxon>Eukaryota</taxon>
        <taxon>Viridiplantae</taxon>
        <taxon>Chlorophyta</taxon>
        <taxon>Pyramimonadophyceae</taxon>
        <taxon>Pyramimonadales</taxon>
        <taxon>Pyramimonadaceae</taxon>
        <taxon>Cymbomonas</taxon>
    </lineage>
</organism>
<feature type="non-terminal residue" evidence="3">
    <location>
        <position position="1"/>
    </location>
</feature>
<evidence type="ECO:0000313" key="4">
    <source>
        <dbReference type="Proteomes" id="UP001190700"/>
    </source>
</evidence>
<feature type="coiled-coil region" evidence="1">
    <location>
        <begin position="159"/>
        <end position="193"/>
    </location>
</feature>
<comment type="caution">
    <text evidence="3">The sequence shown here is derived from an EMBL/GenBank/DDBJ whole genome shotgun (WGS) entry which is preliminary data.</text>
</comment>
<proteinExistence type="predicted"/>
<gene>
    <name evidence="3" type="ORF">CYMTET_17394</name>
</gene>
<dbReference type="InterPro" id="IPR027417">
    <property type="entry name" value="P-loop_NTPase"/>
</dbReference>
<reference evidence="3 4" key="1">
    <citation type="journal article" date="2015" name="Genome Biol. Evol.">
        <title>Comparative Genomics of a Bacterivorous Green Alga Reveals Evolutionary Causalities and Consequences of Phago-Mixotrophic Mode of Nutrition.</title>
        <authorList>
            <person name="Burns J.A."/>
            <person name="Paasch A."/>
            <person name="Narechania A."/>
            <person name="Kim E."/>
        </authorList>
    </citation>
    <scope>NUCLEOTIDE SEQUENCE [LARGE SCALE GENOMIC DNA]</scope>
    <source>
        <strain evidence="3 4">PLY_AMNH</strain>
    </source>
</reference>
<evidence type="ECO:0000313" key="3">
    <source>
        <dbReference type="EMBL" id="KAK3274418.1"/>
    </source>
</evidence>
<dbReference type="EMBL" id="LGRX02007746">
    <property type="protein sequence ID" value="KAK3274418.1"/>
    <property type="molecule type" value="Genomic_DNA"/>
</dbReference>
<accession>A0AAE0GAR2</accession>
<keyword evidence="1" id="KW-0175">Coiled coil</keyword>
<name>A0AAE0GAR2_9CHLO</name>
<feature type="region of interest" description="Disordered" evidence="2">
    <location>
        <begin position="76"/>
        <end position="99"/>
    </location>
</feature>
<evidence type="ECO:0000256" key="2">
    <source>
        <dbReference type="SAM" id="MobiDB-lite"/>
    </source>
</evidence>
<dbReference type="AlphaFoldDB" id="A0AAE0GAR2"/>
<dbReference type="Proteomes" id="UP001190700">
    <property type="component" value="Unassembled WGS sequence"/>
</dbReference>
<protein>
    <submittedName>
        <fullName evidence="3">Uncharacterized protein</fullName>
    </submittedName>
</protein>
<dbReference type="Gene3D" id="3.40.50.300">
    <property type="entry name" value="P-loop containing nucleotide triphosphate hydrolases"/>
    <property type="match status" value="1"/>
</dbReference>